<evidence type="ECO:0000256" key="1">
    <source>
        <dbReference type="SAM" id="Phobius"/>
    </source>
</evidence>
<keyword evidence="1" id="KW-0472">Membrane</keyword>
<comment type="caution">
    <text evidence="3">The sequence shown here is derived from an EMBL/GenBank/DDBJ whole genome shotgun (WGS) entry which is preliminary data.</text>
</comment>
<dbReference type="RefSeq" id="WP_094828050.1">
    <property type="nucleotide sequence ID" value="NZ_NEVL01000004.1"/>
</dbReference>
<dbReference type="EMBL" id="NEVL01000004">
    <property type="protein sequence ID" value="OZI33055.1"/>
    <property type="molecule type" value="Genomic_DNA"/>
</dbReference>
<dbReference type="Proteomes" id="UP000216354">
    <property type="component" value="Unassembled WGS sequence"/>
</dbReference>
<reference evidence="3 6" key="1">
    <citation type="submission" date="2017-05" db="EMBL/GenBank/DDBJ databases">
        <title>Complete and WGS of Bordetella genogroups.</title>
        <authorList>
            <person name="Spilker T."/>
            <person name="LiPuma J."/>
        </authorList>
    </citation>
    <scope>NUCLEOTIDE SEQUENCE [LARGE SCALE GENOMIC DNA]</scope>
    <source>
        <strain evidence="3 6">AU17610</strain>
    </source>
</reference>
<evidence type="ECO:0000313" key="3">
    <source>
        <dbReference type="EMBL" id="OZI33055.1"/>
    </source>
</evidence>
<keyword evidence="1" id="KW-1133">Transmembrane helix</keyword>
<proteinExistence type="predicted"/>
<feature type="transmembrane region" description="Helical" evidence="1">
    <location>
        <begin position="32"/>
        <end position="54"/>
    </location>
</feature>
<organism evidence="3 6">
    <name type="scientific">Bordetella genomosp. 1</name>
    <dbReference type="NCBI Taxonomy" id="1395607"/>
    <lineage>
        <taxon>Bacteria</taxon>
        <taxon>Pseudomonadati</taxon>
        <taxon>Pseudomonadota</taxon>
        <taxon>Betaproteobacteria</taxon>
        <taxon>Burkholderiales</taxon>
        <taxon>Alcaligenaceae</taxon>
        <taxon>Bordetella</taxon>
    </lineage>
</organism>
<reference evidence="4 5" key="2">
    <citation type="submission" date="2017-05" db="EMBL/GenBank/DDBJ databases">
        <title>Complete and WGS of Bordetella genogroups.</title>
        <authorList>
            <person name="Spilker T."/>
            <person name="Lipuma J."/>
        </authorList>
    </citation>
    <scope>NUCLEOTIDE SEQUENCE [LARGE SCALE GENOMIC DNA]</scope>
    <source>
        <strain evidence="4 5">AU9795</strain>
    </source>
</reference>
<dbReference type="EMBL" id="NEVR01000006">
    <property type="protein sequence ID" value="OZI57158.1"/>
    <property type="molecule type" value="Genomic_DNA"/>
</dbReference>
<evidence type="ECO:0000313" key="6">
    <source>
        <dbReference type="Proteomes" id="UP000217005"/>
    </source>
</evidence>
<keyword evidence="5" id="KW-1185">Reference proteome</keyword>
<name>A0A261S7C3_9BORD</name>
<accession>A0A261S7C3</accession>
<feature type="transmembrane region" description="Helical" evidence="1">
    <location>
        <begin position="74"/>
        <end position="101"/>
    </location>
</feature>
<evidence type="ECO:0000313" key="5">
    <source>
        <dbReference type="Proteomes" id="UP000216354"/>
    </source>
</evidence>
<dbReference type="Pfam" id="PF14317">
    <property type="entry name" value="YcxB"/>
    <property type="match status" value="1"/>
</dbReference>
<evidence type="ECO:0000313" key="4">
    <source>
        <dbReference type="EMBL" id="OZI57158.1"/>
    </source>
</evidence>
<protein>
    <recommendedName>
        <fullName evidence="2">YcxB-like C-terminal domain-containing protein</fullName>
    </recommendedName>
</protein>
<gene>
    <name evidence="4" type="ORF">CAL27_23210</name>
    <name evidence="3" type="ORF">CEG14_19550</name>
</gene>
<keyword evidence="1" id="KW-0812">Transmembrane</keyword>
<dbReference type="Proteomes" id="UP000217005">
    <property type="component" value="Unassembled WGS sequence"/>
</dbReference>
<sequence>MSDAVESQHQITYTLNARDYAAMTRELTRRPLWRGAVMLGIMLVGVWCLVAYSTGVYDPLLIAQGIHRSGALPWFLGGMGAAVLLAVSSHWFAWAISFLYYRQLASADAVITLGLADDGIHATSSVANTDLPWASVKRVVRTREHVFLTISRREALIMPRRAFASDAAFEDATHYARERMAAASQRLAPAL</sequence>
<dbReference type="InterPro" id="IPR025588">
    <property type="entry name" value="YcxB-like_C"/>
</dbReference>
<feature type="domain" description="YcxB-like C-terminal" evidence="2">
    <location>
        <begin position="116"/>
        <end position="170"/>
    </location>
</feature>
<dbReference type="OrthoDB" id="8410914at2"/>
<dbReference type="AlphaFoldDB" id="A0A261S7C3"/>
<evidence type="ECO:0000259" key="2">
    <source>
        <dbReference type="Pfam" id="PF14317"/>
    </source>
</evidence>